<feature type="region of interest" description="Disordered" evidence="1">
    <location>
        <begin position="26"/>
        <end position="74"/>
    </location>
</feature>
<feature type="compositionally biased region" description="Basic residues" evidence="1">
    <location>
        <begin position="58"/>
        <end position="69"/>
    </location>
</feature>
<protein>
    <submittedName>
        <fullName evidence="3">QDE-2-interacting protein</fullName>
    </submittedName>
</protein>
<gene>
    <name evidence="3" type="ORF">PG996_002456</name>
</gene>
<evidence type="ECO:0000313" key="4">
    <source>
        <dbReference type="Proteomes" id="UP001446871"/>
    </source>
</evidence>
<dbReference type="EMBL" id="JAQQWM010000001">
    <property type="protein sequence ID" value="KAK8083675.1"/>
    <property type="molecule type" value="Genomic_DNA"/>
</dbReference>
<dbReference type="InterPro" id="IPR040151">
    <property type="entry name" value="Gfd2/YDR514C-like"/>
</dbReference>
<proteinExistence type="predicted"/>
<organism evidence="3 4">
    <name type="scientific">Apiospora saccharicola</name>
    <dbReference type="NCBI Taxonomy" id="335842"/>
    <lineage>
        <taxon>Eukaryota</taxon>
        <taxon>Fungi</taxon>
        <taxon>Dikarya</taxon>
        <taxon>Ascomycota</taxon>
        <taxon>Pezizomycotina</taxon>
        <taxon>Sordariomycetes</taxon>
        <taxon>Xylariomycetidae</taxon>
        <taxon>Amphisphaeriales</taxon>
        <taxon>Apiosporaceae</taxon>
        <taxon>Apiospora</taxon>
    </lineage>
</organism>
<sequence>MSQAQHTRDSPEPLILYAGGATIIWPSDSDAAQSSGQDGYMNSEDEEGRIFAPPPQQKQKKKKKPKHHRQEPASKDAYDALKNKLAQSSPSNFNLHPAALSSFKDKMDKIYESVKTPKVKKDPAGQRARIIAKQKSFGQTTKRVQRYLGLRTRTAYSVGQDRGWDVSMPSPFQTELDVRFSEIIPRKYIVDRIENIIGTGRNNESSIVMVGHDLSSDMKYLKGLGFNLWNSPLFLDEADTKNMFQRVRRDPSGRKLAVMCNELGIPGRNFHNAGNDAMYTLRAMIAMAVLRKTGYPEVVSTTDNPREIPR</sequence>
<feature type="compositionally biased region" description="Low complexity" evidence="1">
    <location>
        <begin position="27"/>
        <end position="39"/>
    </location>
</feature>
<accession>A0ABR1WMH6</accession>
<feature type="domain" description="Gfd2/YDR514C-like C-terminal" evidence="2">
    <location>
        <begin position="181"/>
        <end position="287"/>
    </location>
</feature>
<dbReference type="Proteomes" id="UP001446871">
    <property type="component" value="Unassembled WGS sequence"/>
</dbReference>
<evidence type="ECO:0000259" key="2">
    <source>
        <dbReference type="Pfam" id="PF21762"/>
    </source>
</evidence>
<dbReference type="PANTHER" id="PTHR28083:SF1">
    <property type="entry name" value="GOOD FOR FULL DBP5 ACTIVITY PROTEIN 2"/>
    <property type="match status" value="1"/>
</dbReference>
<dbReference type="Gene3D" id="3.30.420.10">
    <property type="entry name" value="Ribonuclease H-like superfamily/Ribonuclease H"/>
    <property type="match status" value="1"/>
</dbReference>
<comment type="caution">
    <text evidence="3">The sequence shown here is derived from an EMBL/GenBank/DDBJ whole genome shotgun (WGS) entry which is preliminary data.</text>
</comment>
<keyword evidence="4" id="KW-1185">Reference proteome</keyword>
<dbReference type="InterPro" id="IPR012337">
    <property type="entry name" value="RNaseH-like_sf"/>
</dbReference>
<evidence type="ECO:0000256" key="1">
    <source>
        <dbReference type="SAM" id="MobiDB-lite"/>
    </source>
</evidence>
<dbReference type="PANTHER" id="PTHR28083">
    <property type="entry name" value="GOOD FOR FULL DBP5 ACTIVITY PROTEIN 2"/>
    <property type="match status" value="1"/>
</dbReference>
<dbReference type="Pfam" id="PF21762">
    <property type="entry name" value="DEDDh_C"/>
    <property type="match status" value="1"/>
</dbReference>
<evidence type="ECO:0000313" key="3">
    <source>
        <dbReference type="EMBL" id="KAK8083675.1"/>
    </source>
</evidence>
<name>A0ABR1WMH6_9PEZI</name>
<dbReference type="SUPFAM" id="SSF53098">
    <property type="entry name" value="Ribonuclease H-like"/>
    <property type="match status" value="1"/>
</dbReference>
<reference evidence="3 4" key="1">
    <citation type="submission" date="2023-01" db="EMBL/GenBank/DDBJ databases">
        <title>Analysis of 21 Apiospora genomes using comparative genomics revels a genus with tremendous synthesis potential of carbohydrate active enzymes and secondary metabolites.</title>
        <authorList>
            <person name="Sorensen T."/>
        </authorList>
    </citation>
    <scope>NUCLEOTIDE SEQUENCE [LARGE SCALE GENOMIC DNA]</scope>
    <source>
        <strain evidence="3 4">CBS 83171</strain>
    </source>
</reference>
<dbReference type="InterPro" id="IPR048519">
    <property type="entry name" value="Gfd2/YDR514C-like_C"/>
</dbReference>
<dbReference type="InterPro" id="IPR036397">
    <property type="entry name" value="RNaseH_sf"/>
</dbReference>